<name>I1D8E2_9PSEU</name>
<organism evidence="1 2">
    <name type="scientific">Saccharomonospora glauca K62</name>
    <dbReference type="NCBI Taxonomy" id="928724"/>
    <lineage>
        <taxon>Bacteria</taxon>
        <taxon>Bacillati</taxon>
        <taxon>Actinomycetota</taxon>
        <taxon>Actinomycetes</taxon>
        <taxon>Pseudonocardiales</taxon>
        <taxon>Pseudonocardiaceae</taxon>
        <taxon>Saccharomonospora</taxon>
    </lineage>
</organism>
<keyword evidence="1" id="KW-0614">Plasmid</keyword>
<evidence type="ECO:0000313" key="2">
    <source>
        <dbReference type="Proteomes" id="UP000005087"/>
    </source>
</evidence>
<gene>
    <name evidence="1" type="ORF">SacglDRAFT_00002</name>
</gene>
<reference evidence="1 2" key="1">
    <citation type="submission" date="2011-09" db="EMBL/GenBank/DDBJ databases">
        <authorList>
            <consortium name="US DOE Joint Genome Institute (JGI-PGF)"/>
            <person name="Lucas S."/>
            <person name="Han J."/>
            <person name="Lapidus A."/>
            <person name="Cheng J.-F."/>
            <person name="Goodwin L."/>
            <person name="Pitluck S."/>
            <person name="Peters L."/>
            <person name="Land M.L."/>
            <person name="Hauser L."/>
            <person name="Brambilla E."/>
            <person name="Klenk H.-P."/>
            <person name="Woyke T.J."/>
        </authorList>
    </citation>
    <scope>NUCLEOTIDE SEQUENCE [LARGE SCALE GENOMIC DNA]</scope>
    <source>
        <strain evidence="1 2">K62</strain>
        <plasmid evidence="1 2">pSACGL01</plasmid>
    </source>
</reference>
<evidence type="ECO:0000313" key="1">
    <source>
        <dbReference type="EMBL" id="EIF01217.1"/>
    </source>
</evidence>
<dbReference type="EMBL" id="CM001485">
    <property type="protein sequence ID" value="EIF01217.1"/>
    <property type="molecule type" value="Genomic_DNA"/>
</dbReference>
<proteinExistence type="predicted"/>
<protein>
    <submittedName>
        <fullName evidence="1">Uncharacterized protein</fullName>
    </submittedName>
</protein>
<dbReference type="eggNOG" id="ENOG5033EB3">
    <property type="taxonomic scope" value="Bacteria"/>
</dbReference>
<dbReference type="RefSeq" id="WP_005467135.1">
    <property type="nucleotide sequence ID" value="NZ_CM001485.1"/>
</dbReference>
<accession>I1D8E2</accession>
<keyword evidence="2" id="KW-1185">Reference proteome</keyword>
<geneLocation type="plasmid" evidence="1 2">
    <name>pSACGL01</name>
</geneLocation>
<reference evidence="2" key="2">
    <citation type="submission" date="2012-01" db="EMBL/GenBank/DDBJ databases">
        <title>Noncontiguous Finished sequence of chromosome of Saccharomonospora glauca K62.</title>
        <authorList>
            <consortium name="US DOE Joint Genome Institute"/>
            <person name="Lucas S."/>
            <person name="Han J."/>
            <person name="Lapidus A."/>
            <person name="Cheng J.-F."/>
            <person name="Goodwin L."/>
            <person name="Pitluck S."/>
            <person name="Peters L."/>
            <person name="Mikhailova N."/>
            <person name="Held B."/>
            <person name="Detter J.C."/>
            <person name="Han C."/>
            <person name="Tapia R."/>
            <person name="Land M."/>
            <person name="Hauser L."/>
            <person name="Kyrpides N."/>
            <person name="Ivanova N."/>
            <person name="Pagani I."/>
            <person name="Brambilla E.-M."/>
            <person name="Klenk H.-P."/>
            <person name="Woyke T."/>
        </authorList>
    </citation>
    <scope>NUCLEOTIDE SEQUENCE [LARGE SCALE GENOMIC DNA]</scope>
    <source>
        <strain evidence="2">K62</strain>
        <plasmid evidence="2">pSACGL01</plasmid>
    </source>
</reference>
<dbReference type="OrthoDB" id="3428544at2"/>
<dbReference type="Proteomes" id="UP000005087">
    <property type="component" value="Plasmid pSACGL01"/>
</dbReference>
<sequence>MKLINMTPHPVRIYGAGTPDRVEDPDDGVVRVLEPSGEFARLSESVLGEDTVLDEEGAEIPVSLVSYAEVEGLPEPQEGVAYVVPVMTALAAAGRTDLLVPYEQVRNQEGTVVGCRRLGRVAR</sequence>
<dbReference type="AlphaFoldDB" id="I1D8E2"/>
<dbReference type="HOGENOM" id="CLU_145839_0_0_11"/>